<dbReference type="InterPro" id="IPR001387">
    <property type="entry name" value="Cro/C1-type_HTH"/>
</dbReference>
<dbReference type="Pfam" id="PF13443">
    <property type="entry name" value="HTH_26"/>
    <property type="match status" value="1"/>
</dbReference>
<organism evidence="2 3">
    <name type="scientific">Companilactobacillus allii</name>
    <dbReference type="NCBI Taxonomy" id="1847728"/>
    <lineage>
        <taxon>Bacteria</taxon>
        <taxon>Bacillati</taxon>
        <taxon>Bacillota</taxon>
        <taxon>Bacilli</taxon>
        <taxon>Lactobacillales</taxon>
        <taxon>Lactobacillaceae</taxon>
        <taxon>Companilactobacillus</taxon>
    </lineage>
</organism>
<evidence type="ECO:0000259" key="1">
    <source>
        <dbReference type="PROSITE" id="PS50943"/>
    </source>
</evidence>
<gene>
    <name evidence="2" type="ORF">BTM29_05525</name>
</gene>
<evidence type="ECO:0000313" key="2">
    <source>
        <dbReference type="EMBL" id="APX72053.1"/>
    </source>
</evidence>
<dbReference type="AlphaFoldDB" id="A0A1P8Q2F5"/>
<sequence length="73" mass="8626">MKQIRLENRMQEIMDAKHLNNHQVEMLSGIHHDTISKLKNQPDKTIQMGVLEKLCNTFQVEPSYFFKEIEIGK</sequence>
<proteinExistence type="predicted"/>
<evidence type="ECO:0000313" key="3">
    <source>
        <dbReference type="Proteomes" id="UP000187499"/>
    </source>
</evidence>
<dbReference type="STRING" id="1847728.BTM29_05525"/>
<feature type="domain" description="HTH cro/C1-type" evidence="1">
    <location>
        <begin position="10"/>
        <end position="65"/>
    </location>
</feature>
<keyword evidence="3" id="KW-1185">Reference proteome</keyword>
<dbReference type="Proteomes" id="UP000187499">
    <property type="component" value="Chromosome"/>
</dbReference>
<dbReference type="InterPro" id="IPR010982">
    <property type="entry name" value="Lambda_DNA-bd_dom_sf"/>
</dbReference>
<dbReference type="EMBL" id="CP019323">
    <property type="protein sequence ID" value="APX72053.1"/>
    <property type="molecule type" value="Genomic_DNA"/>
</dbReference>
<dbReference type="SUPFAM" id="SSF47413">
    <property type="entry name" value="lambda repressor-like DNA-binding domains"/>
    <property type="match status" value="1"/>
</dbReference>
<name>A0A1P8Q2F5_9LACO</name>
<dbReference type="PROSITE" id="PS50943">
    <property type="entry name" value="HTH_CROC1"/>
    <property type="match status" value="1"/>
</dbReference>
<dbReference type="Gene3D" id="1.10.260.40">
    <property type="entry name" value="lambda repressor-like DNA-binding domains"/>
    <property type="match status" value="1"/>
</dbReference>
<reference evidence="3" key="1">
    <citation type="submission" date="2016-12" db="EMBL/GenBank/DDBJ databases">
        <authorList>
            <person name="Jung M.Y."/>
            <person name="Lee S.H."/>
        </authorList>
    </citation>
    <scope>NUCLEOTIDE SEQUENCE [LARGE SCALE GENOMIC DNA]</scope>
    <source>
        <strain evidence="3">WiKim39</strain>
    </source>
</reference>
<dbReference type="GO" id="GO:0003677">
    <property type="term" value="F:DNA binding"/>
    <property type="evidence" value="ECO:0007669"/>
    <property type="project" value="InterPro"/>
</dbReference>
<dbReference type="KEGG" id="lalw:BTM29_05525"/>
<dbReference type="CDD" id="cd00093">
    <property type="entry name" value="HTH_XRE"/>
    <property type="match status" value="1"/>
</dbReference>
<dbReference type="OrthoDB" id="2899891at2"/>
<accession>A0A1P8Q2F5</accession>
<protein>
    <recommendedName>
        <fullName evidence="1">HTH cro/C1-type domain-containing protein</fullName>
    </recommendedName>
</protein>